<evidence type="ECO:0000256" key="2">
    <source>
        <dbReference type="ARBA" id="ARBA00023015"/>
    </source>
</evidence>
<evidence type="ECO:0000313" key="6">
    <source>
        <dbReference type="EMBL" id="KMW18656.1"/>
    </source>
</evidence>
<dbReference type="EMBL" id="ADLK01000022">
    <property type="protein sequence ID" value="KMW18656.1"/>
    <property type="molecule type" value="Genomic_DNA"/>
</dbReference>
<proteinExistence type="inferred from homology"/>
<dbReference type="Gene3D" id="3.40.190.290">
    <property type="match status" value="1"/>
</dbReference>
<gene>
    <name evidence="6" type="ORF">HMPREF9470_02760</name>
</gene>
<dbReference type="InterPro" id="IPR050950">
    <property type="entry name" value="HTH-type_LysR_regulators"/>
</dbReference>
<keyword evidence="4" id="KW-0804">Transcription</keyword>
<evidence type="ECO:0000313" key="7">
    <source>
        <dbReference type="Proteomes" id="UP000037392"/>
    </source>
</evidence>
<dbReference type="GeneID" id="93163253"/>
<dbReference type="GO" id="GO:0003700">
    <property type="term" value="F:DNA-binding transcription factor activity"/>
    <property type="evidence" value="ECO:0007669"/>
    <property type="project" value="InterPro"/>
</dbReference>
<dbReference type="OrthoDB" id="119203at2"/>
<dbReference type="InterPro" id="IPR036388">
    <property type="entry name" value="WH-like_DNA-bd_sf"/>
</dbReference>
<evidence type="ECO:0000256" key="4">
    <source>
        <dbReference type="ARBA" id="ARBA00023163"/>
    </source>
</evidence>
<dbReference type="SUPFAM" id="SSF46785">
    <property type="entry name" value="Winged helix' DNA-binding domain"/>
    <property type="match status" value="1"/>
</dbReference>
<accession>A0A0J9C2L4</accession>
<comment type="caution">
    <text evidence="6">The sequence shown here is derived from an EMBL/GenBank/DDBJ whole genome shotgun (WGS) entry which is preliminary data.</text>
</comment>
<dbReference type="Pfam" id="PF00126">
    <property type="entry name" value="HTH_1"/>
    <property type="match status" value="1"/>
</dbReference>
<dbReference type="AlphaFoldDB" id="A0A0J9C2L4"/>
<dbReference type="PROSITE" id="PS50931">
    <property type="entry name" value="HTH_LYSR"/>
    <property type="match status" value="1"/>
</dbReference>
<reference evidence="6 7" key="1">
    <citation type="submission" date="2011-04" db="EMBL/GenBank/DDBJ databases">
        <title>The Genome Sequence of Clostridium citroniae WAL-19142.</title>
        <authorList>
            <consortium name="The Broad Institute Genome Sequencing Platform"/>
            <person name="Earl A."/>
            <person name="Ward D."/>
            <person name="Feldgarden M."/>
            <person name="Gevers D."/>
            <person name="Warren Y.A."/>
            <person name="Tyrrell K.L."/>
            <person name="Citron D.M."/>
            <person name="Goldstein E.J."/>
            <person name="Daigneault M."/>
            <person name="Allen-Vercoe E."/>
            <person name="Young S.K."/>
            <person name="Zeng Q."/>
            <person name="Gargeya S."/>
            <person name="Fitzgerald M."/>
            <person name="Haas B."/>
            <person name="Abouelleil A."/>
            <person name="Alvarado L."/>
            <person name="Arachchi H.M."/>
            <person name="Berlin A."/>
            <person name="Brown A."/>
            <person name="Chapman S.B."/>
            <person name="Chen Z."/>
            <person name="Dunbar C."/>
            <person name="Freedman E."/>
            <person name="Gearin G."/>
            <person name="Gellesch M."/>
            <person name="Goldberg J."/>
            <person name="Griggs A."/>
            <person name="Gujja S."/>
            <person name="Heilman E.R."/>
            <person name="Heiman D."/>
            <person name="Howarth C."/>
            <person name="Larson L."/>
            <person name="Lui A."/>
            <person name="MacDonald P.J."/>
            <person name="Mehta T."/>
            <person name="Montmayeur A."/>
            <person name="Murphy C."/>
            <person name="Neiman D."/>
            <person name="Pearson M."/>
            <person name="Priest M."/>
            <person name="Roberts A."/>
            <person name="Saif S."/>
            <person name="Shea T."/>
            <person name="Shenoy N."/>
            <person name="Sisk P."/>
            <person name="Stolte C."/>
            <person name="Sykes S."/>
            <person name="White J."/>
            <person name="Yandava C."/>
            <person name="Wortman J."/>
            <person name="Nusbaum C."/>
            <person name="Birren B."/>
        </authorList>
    </citation>
    <scope>NUCLEOTIDE SEQUENCE [LARGE SCALE GENOMIC DNA]</scope>
    <source>
        <strain evidence="6 7">WAL-19142</strain>
    </source>
</reference>
<keyword evidence="2" id="KW-0805">Transcription regulation</keyword>
<dbReference type="InterPro" id="IPR000847">
    <property type="entry name" value="LysR_HTH_N"/>
</dbReference>
<dbReference type="PANTHER" id="PTHR30419">
    <property type="entry name" value="HTH-TYPE TRANSCRIPTIONAL REGULATOR YBHD"/>
    <property type="match status" value="1"/>
</dbReference>
<dbReference type="InterPro" id="IPR005119">
    <property type="entry name" value="LysR_subst-bd"/>
</dbReference>
<dbReference type="SUPFAM" id="SSF53850">
    <property type="entry name" value="Periplasmic binding protein-like II"/>
    <property type="match status" value="1"/>
</dbReference>
<comment type="similarity">
    <text evidence="1">Belongs to the LysR transcriptional regulatory family.</text>
</comment>
<dbReference type="RefSeq" id="WP_048930039.1">
    <property type="nucleotide sequence ID" value="NZ_KQ235878.1"/>
</dbReference>
<dbReference type="PATRIC" id="fig|742734.4.peg.2960"/>
<evidence type="ECO:0000256" key="3">
    <source>
        <dbReference type="ARBA" id="ARBA00023125"/>
    </source>
</evidence>
<sequence>MDFKQLHYITAIAESQNITRAAENLFISRSALNYSLLNLEQEIGLPLFKRINNTMIPTAAGKVFLDHAYQILQISKDCRKNLEDMVDCARGTLSLGITPGYGQALFSVVFPEFYKAYPKYDLDLVEGNVKDLYSYLLSGRIDFAWSGFHCEEAGLEHTIFHKSEVLLAVPEAKCRHRSSGHYIQTEPADLSLYREERFVLMKSSSLIRDIANLYFERAGFTPHILFECSKIDMTHAIAQEGIALTFVPQNLCLPHRGVVYYPVEPRESFGIAISFRKGTYLTTAEQYFIDLLRRHYIPIMIPPISPD</sequence>
<organism evidence="6 7">
    <name type="scientific">[Clostridium] citroniae WAL-19142</name>
    <dbReference type="NCBI Taxonomy" id="742734"/>
    <lineage>
        <taxon>Bacteria</taxon>
        <taxon>Bacillati</taxon>
        <taxon>Bacillota</taxon>
        <taxon>Clostridia</taxon>
        <taxon>Lachnospirales</taxon>
        <taxon>Lachnospiraceae</taxon>
        <taxon>Enterocloster</taxon>
    </lineage>
</organism>
<dbReference type="Proteomes" id="UP000037392">
    <property type="component" value="Unassembled WGS sequence"/>
</dbReference>
<evidence type="ECO:0000256" key="1">
    <source>
        <dbReference type="ARBA" id="ARBA00009437"/>
    </source>
</evidence>
<evidence type="ECO:0000259" key="5">
    <source>
        <dbReference type="PROSITE" id="PS50931"/>
    </source>
</evidence>
<dbReference type="PANTHER" id="PTHR30419:SF8">
    <property type="entry name" value="NITROGEN ASSIMILATION TRANSCRIPTIONAL ACTIVATOR-RELATED"/>
    <property type="match status" value="1"/>
</dbReference>
<dbReference type="GO" id="GO:0003677">
    <property type="term" value="F:DNA binding"/>
    <property type="evidence" value="ECO:0007669"/>
    <property type="project" value="UniProtKB-KW"/>
</dbReference>
<dbReference type="Gene3D" id="1.10.10.10">
    <property type="entry name" value="Winged helix-like DNA-binding domain superfamily/Winged helix DNA-binding domain"/>
    <property type="match status" value="1"/>
</dbReference>
<dbReference type="GO" id="GO:0005829">
    <property type="term" value="C:cytosol"/>
    <property type="evidence" value="ECO:0007669"/>
    <property type="project" value="TreeGrafter"/>
</dbReference>
<dbReference type="CDD" id="cd05466">
    <property type="entry name" value="PBP2_LTTR_substrate"/>
    <property type="match status" value="1"/>
</dbReference>
<protein>
    <recommendedName>
        <fullName evidence="5">HTH lysR-type domain-containing protein</fullName>
    </recommendedName>
</protein>
<feature type="domain" description="HTH lysR-type" evidence="5">
    <location>
        <begin position="1"/>
        <end position="58"/>
    </location>
</feature>
<dbReference type="InterPro" id="IPR036390">
    <property type="entry name" value="WH_DNA-bd_sf"/>
</dbReference>
<keyword evidence="3" id="KW-0238">DNA-binding</keyword>
<dbReference type="Pfam" id="PF03466">
    <property type="entry name" value="LysR_substrate"/>
    <property type="match status" value="1"/>
</dbReference>
<name>A0A0J9C2L4_9FIRM</name>